<proteinExistence type="predicted"/>
<feature type="domain" description="Hydrogen maturase F tetramerization" evidence="5">
    <location>
        <begin position="273"/>
        <end position="376"/>
    </location>
</feature>
<evidence type="ECO:0000256" key="2">
    <source>
        <dbReference type="ARBA" id="ARBA00023134"/>
    </source>
</evidence>
<evidence type="ECO:0000259" key="4">
    <source>
        <dbReference type="Pfam" id="PF18128"/>
    </source>
</evidence>
<feature type="domain" description="Hydrogen maturase F dimerization" evidence="4">
    <location>
        <begin position="168"/>
        <end position="265"/>
    </location>
</feature>
<dbReference type="PANTHER" id="PTHR42714:SF6">
    <property type="entry name" value="TRANSLATION INITIATION FACTOR IF-2"/>
    <property type="match status" value="1"/>
</dbReference>
<dbReference type="Gene3D" id="3.40.50.300">
    <property type="entry name" value="P-loop containing nucleotide triphosphate hydrolases"/>
    <property type="match status" value="1"/>
</dbReference>
<evidence type="ECO:0000313" key="6">
    <source>
        <dbReference type="EMBL" id="ACV28323.1"/>
    </source>
</evidence>
<keyword evidence="2" id="KW-0342">GTP-binding</keyword>
<dbReference type="InterPro" id="IPR041606">
    <property type="entry name" value="HydF_dimer"/>
</dbReference>
<reference evidence="6 7" key="1">
    <citation type="journal article" date="2009" name="Stand. Genomic Sci.">
        <title>Complete genome sequence of Anaerococcus prevotii type strain (PC1).</title>
        <authorList>
            <person name="Labutti K."/>
            <person name="Pukall R."/>
            <person name="Steenblock K."/>
            <person name="Glavina Del Rio T."/>
            <person name="Tice H."/>
            <person name="Copeland A."/>
            <person name="Cheng J.F."/>
            <person name="Lucas S."/>
            <person name="Chen F."/>
            <person name="Nolan M."/>
            <person name="Bruce D."/>
            <person name="Goodwin L."/>
            <person name="Pitluck S."/>
            <person name="Ivanova N."/>
            <person name="Mavromatis K."/>
            <person name="Ovchinnikova G."/>
            <person name="Pati A."/>
            <person name="Chen A."/>
            <person name="Palaniappan K."/>
            <person name="Land M."/>
            <person name="Hauser L."/>
            <person name="Chang Y.J."/>
            <person name="Jeffries C.D."/>
            <person name="Chain P."/>
            <person name="Saunders E."/>
            <person name="Brettin T."/>
            <person name="Detter J.C."/>
            <person name="Han C."/>
            <person name="Goker M."/>
            <person name="Bristow J."/>
            <person name="Eisen J.A."/>
            <person name="Markowitz V."/>
            <person name="Hugenholtz P."/>
            <person name="Kyrpides N.C."/>
            <person name="Klenk H.P."/>
            <person name="Lapidus A."/>
        </authorList>
    </citation>
    <scope>NUCLEOTIDE SEQUENCE [LARGE SCALE GENOMIC DNA]</scope>
    <source>
        <strain evidence="7">ATCC 9321 / DSM 20548 / JCM 6508 / NCTC 11806 / PC1</strain>
    </source>
</reference>
<dbReference type="OrthoDB" id="9811338at2"/>
<name>C7RFR2_ANAPD</name>
<feature type="domain" description="G" evidence="3">
    <location>
        <begin position="10"/>
        <end position="118"/>
    </location>
</feature>
<dbReference type="AlphaFoldDB" id="C7RFR2"/>
<evidence type="ECO:0000259" key="3">
    <source>
        <dbReference type="Pfam" id="PF01926"/>
    </source>
</evidence>
<sequence>MKTQNSERVHIGIFGKTNAGKSTFLNYMTGTDTAIVSEVAGTTTDPVRKAMEITDFGPVLFIDTAGFFDKSTLGSKRIAKSLAIIDKCDIFIYCLSLDEDFEILKEIKKRNKPIIYVAGKQDRDEGAKIYEKYQALSPITIDVRNKDDRLKIFAKIKNLYKKEDLTITRNLVKSGDIVLLVIPQDKAAPKGRLIKPQVMTIRELIDKKATAIACDLDSLENTLKALRDKPDLVICDSQVFKETKDLLEEGIRLTSFSILFSAFKGDLTYFIDSVRRLDGPLERILISEACTHPPIDEDIGTVKIPKMLRKKYPELKIEFNRGDDPIDYNRYDLIISCGACMFNRATMLSRVDEAKKRNIPMTNYGITIAYLKGILEDVSLPE</sequence>
<dbReference type="InterPro" id="IPR006073">
    <property type="entry name" value="GTP-bd"/>
</dbReference>
<evidence type="ECO:0000313" key="7">
    <source>
        <dbReference type="Proteomes" id="UP000002294"/>
    </source>
</evidence>
<protein>
    <submittedName>
        <fullName evidence="6">Small GTP-binding protein</fullName>
    </submittedName>
</protein>
<dbReference type="HOGENOM" id="CLU_042017_0_0_9"/>
<dbReference type="GO" id="GO:0005525">
    <property type="term" value="F:GTP binding"/>
    <property type="evidence" value="ECO:0007669"/>
    <property type="project" value="UniProtKB-KW"/>
</dbReference>
<dbReference type="NCBIfam" id="TIGR03918">
    <property type="entry name" value="GTP_HydF"/>
    <property type="match status" value="1"/>
</dbReference>
<dbReference type="RefSeq" id="WP_015777236.1">
    <property type="nucleotide sequence ID" value="NC_013171.1"/>
</dbReference>
<dbReference type="InterPro" id="IPR027417">
    <property type="entry name" value="P-loop_NTPase"/>
</dbReference>
<dbReference type="Proteomes" id="UP000002294">
    <property type="component" value="Chromosome"/>
</dbReference>
<gene>
    <name evidence="6" type="ordered locus">Apre_0272</name>
</gene>
<evidence type="ECO:0000256" key="1">
    <source>
        <dbReference type="ARBA" id="ARBA00022741"/>
    </source>
</evidence>
<keyword evidence="7" id="KW-1185">Reference proteome</keyword>
<dbReference type="PANTHER" id="PTHR42714">
    <property type="entry name" value="TRNA MODIFICATION GTPASE GTPBP3"/>
    <property type="match status" value="1"/>
</dbReference>
<dbReference type="InterPro" id="IPR023873">
    <property type="entry name" value="FeFe-hyd_GTPase_HydF"/>
</dbReference>
<dbReference type="Pfam" id="PF18128">
    <property type="entry name" value="HydF_dimer"/>
    <property type="match status" value="1"/>
</dbReference>
<dbReference type="Gene3D" id="3.40.50.11410">
    <property type="match status" value="1"/>
</dbReference>
<dbReference type="GO" id="GO:0002098">
    <property type="term" value="P:tRNA wobble uridine modification"/>
    <property type="evidence" value="ECO:0007669"/>
    <property type="project" value="TreeGrafter"/>
</dbReference>
<dbReference type="InterPro" id="IPR005225">
    <property type="entry name" value="Small_GTP-bd"/>
</dbReference>
<dbReference type="EMBL" id="CP001708">
    <property type="protein sequence ID" value="ACV28323.1"/>
    <property type="molecule type" value="Genomic_DNA"/>
</dbReference>
<dbReference type="SUPFAM" id="SSF52540">
    <property type="entry name" value="P-loop containing nucleoside triphosphate hydrolases"/>
    <property type="match status" value="1"/>
</dbReference>
<dbReference type="Gene3D" id="3.40.50.11420">
    <property type="match status" value="1"/>
</dbReference>
<organism evidence="6 7">
    <name type="scientific">Anaerococcus prevotii (strain ATCC 9321 / DSM 20548 / JCM 6508 / NCTC 11806 / PC1)</name>
    <name type="common">Peptostreptococcus prevotii</name>
    <name type="synonym">Peptococcus prevotii</name>
    <dbReference type="NCBI Taxonomy" id="525919"/>
    <lineage>
        <taxon>Bacteria</taxon>
        <taxon>Bacillati</taxon>
        <taxon>Bacillota</taxon>
        <taxon>Tissierellia</taxon>
        <taxon>Tissierellales</taxon>
        <taxon>Peptoniphilaceae</taxon>
        <taxon>Anaerococcus</taxon>
    </lineage>
</organism>
<dbReference type="eggNOG" id="COG0486">
    <property type="taxonomic scope" value="Bacteria"/>
</dbReference>
<dbReference type="GO" id="GO:0005737">
    <property type="term" value="C:cytoplasm"/>
    <property type="evidence" value="ECO:0007669"/>
    <property type="project" value="TreeGrafter"/>
</dbReference>
<dbReference type="KEGG" id="apr:Apre_0272"/>
<dbReference type="STRING" id="525919.Apre_0272"/>
<dbReference type="InterPro" id="IPR040644">
    <property type="entry name" value="HydF_tetramer"/>
</dbReference>
<dbReference type="Pfam" id="PF18133">
    <property type="entry name" value="HydF_tetramer"/>
    <property type="match status" value="1"/>
</dbReference>
<accession>C7RFR2</accession>
<dbReference type="Pfam" id="PF01926">
    <property type="entry name" value="MMR_HSR1"/>
    <property type="match status" value="1"/>
</dbReference>
<dbReference type="CDD" id="cd00880">
    <property type="entry name" value="Era_like"/>
    <property type="match status" value="1"/>
</dbReference>
<keyword evidence="1" id="KW-0547">Nucleotide-binding</keyword>
<evidence type="ECO:0000259" key="5">
    <source>
        <dbReference type="Pfam" id="PF18133"/>
    </source>
</evidence>
<dbReference type="NCBIfam" id="TIGR00231">
    <property type="entry name" value="small_GTP"/>
    <property type="match status" value="1"/>
</dbReference>
<dbReference type="GO" id="GO:0030488">
    <property type="term" value="P:tRNA methylation"/>
    <property type="evidence" value="ECO:0007669"/>
    <property type="project" value="TreeGrafter"/>
</dbReference>